<evidence type="ECO:0000256" key="6">
    <source>
        <dbReference type="SAM" id="SignalP"/>
    </source>
</evidence>
<keyword evidence="6" id="KW-0732">Signal</keyword>
<dbReference type="InterPro" id="IPR011706">
    <property type="entry name" value="Cu-oxidase_C"/>
</dbReference>
<dbReference type="InterPro" id="IPR011707">
    <property type="entry name" value="Cu-oxidase-like_N"/>
</dbReference>
<dbReference type="Gene3D" id="2.60.40.420">
    <property type="entry name" value="Cupredoxins - blue copper proteins"/>
    <property type="match status" value="3"/>
</dbReference>
<feature type="domain" description="Plastocyanin-like" evidence="8">
    <location>
        <begin position="354"/>
        <end position="460"/>
    </location>
</feature>
<feature type="domain" description="Plastocyanin-like" evidence="9">
    <location>
        <begin position="31"/>
        <end position="113"/>
    </location>
</feature>
<evidence type="ECO:0000259" key="9">
    <source>
        <dbReference type="Pfam" id="PF07732"/>
    </source>
</evidence>
<evidence type="ECO:0000256" key="2">
    <source>
        <dbReference type="ARBA" id="ARBA00023008"/>
    </source>
</evidence>
<feature type="chain" id="PRO_5043540024" description="Laccase" evidence="6">
    <location>
        <begin position="22"/>
        <end position="502"/>
    </location>
</feature>
<comment type="similarity">
    <text evidence="1">Belongs to the multicopper oxidase family.</text>
</comment>
<evidence type="ECO:0000256" key="5">
    <source>
        <dbReference type="SAM" id="MobiDB-lite"/>
    </source>
</evidence>
<evidence type="ECO:0000313" key="11">
    <source>
        <dbReference type="Proteomes" id="UP001050691"/>
    </source>
</evidence>
<feature type="domain" description="Plastocyanin-like" evidence="7">
    <location>
        <begin position="134"/>
        <end position="289"/>
    </location>
</feature>
<keyword evidence="4" id="KW-0325">Glycoprotein</keyword>
<dbReference type="Pfam" id="PF07732">
    <property type="entry name" value="Cu-oxidase_3"/>
    <property type="match status" value="1"/>
</dbReference>
<evidence type="ECO:0000259" key="7">
    <source>
        <dbReference type="Pfam" id="PF00394"/>
    </source>
</evidence>
<keyword evidence="3" id="KW-1015">Disulfide bond</keyword>
<dbReference type="InterPro" id="IPR001117">
    <property type="entry name" value="Cu-oxidase_2nd"/>
</dbReference>
<evidence type="ECO:0008006" key="12">
    <source>
        <dbReference type="Google" id="ProtNLM"/>
    </source>
</evidence>
<feature type="signal peptide" evidence="6">
    <location>
        <begin position="1"/>
        <end position="21"/>
    </location>
</feature>
<reference evidence="10" key="1">
    <citation type="submission" date="2021-10" db="EMBL/GenBank/DDBJ databases">
        <title>De novo Genome Assembly of Clathrus columnatus (Basidiomycota, Fungi) Using Illumina and Nanopore Sequence Data.</title>
        <authorList>
            <person name="Ogiso-Tanaka E."/>
            <person name="Itagaki H."/>
            <person name="Hosoya T."/>
            <person name="Hosaka K."/>
        </authorList>
    </citation>
    <scope>NUCLEOTIDE SEQUENCE</scope>
    <source>
        <strain evidence="10">MO-923</strain>
    </source>
</reference>
<dbReference type="Pfam" id="PF07731">
    <property type="entry name" value="Cu-oxidase_2"/>
    <property type="match status" value="1"/>
</dbReference>
<proteinExistence type="inferred from homology"/>
<name>A0AAV5A6N3_9AGAM</name>
<dbReference type="Pfam" id="PF00394">
    <property type="entry name" value="Cu-oxidase"/>
    <property type="match status" value="1"/>
</dbReference>
<comment type="caution">
    <text evidence="10">The sequence shown here is derived from an EMBL/GenBank/DDBJ whole genome shotgun (WGS) entry which is preliminary data.</text>
</comment>
<dbReference type="FunFam" id="2.60.40.420:FF:000045">
    <property type="entry name" value="Laccase 2"/>
    <property type="match status" value="1"/>
</dbReference>
<dbReference type="EMBL" id="BPWL01000005">
    <property type="protein sequence ID" value="GJJ10289.1"/>
    <property type="molecule type" value="Genomic_DNA"/>
</dbReference>
<sequence>MHSFMKSSTFALLGLAGLSQAAIVYHNWDLTTQTVSPDGFNRTAALVNGQYPGPLLAFNKGDVGMIQVNNQLTDPNIRRSTSIHWHGIFEHRNAENDGPSFVTQCPIAPNSEIKAEHSDDPDDPNKDLYDVDDETTVITLSDWFHETAVDLEAAWFAGGPEPVPDSGLINSAGRFVNGTLVPLTRINVEQGKRYRLRLISLSSMGQFNVSIQNHRMTIIEVEGNPVEPYVVDFLPLLPAQRYSVVITANQSVDNYWISAQQTVLGATTSPTNPNFNGSDTFAVLHYAGASSGEPTSSQIFASGPVQFNESLLVPLDNSGPFGGSGPADYTYNFTFNTNASNGDAWFINGIQYQSPKLPTLLNILSHANMLLISATFGTNEHTIILPPNATIEVALIGGRGHPFHLHIHPVNLDSGHAFDVIQSASGGGPNRVNPPRRDTVSSGGTTENPVRIRFITDNPDAGLAVVFAEDPAGIRNGPNSVRPDPQWEQLCYIYNQLPPALQ</sequence>
<organism evidence="10 11">
    <name type="scientific">Clathrus columnatus</name>
    <dbReference type="NCBI Taxonomy" id="1419009"/>
    <lineage>
        <taxon>Eukaryota</taxon>
        <taxon>Fungi</taxon>
        <taxon>Dikarya</taxon>
        <taxon>Basidiomycota</taxon>
        <taxon>Agaricomycotina</taxon>
        <taxon>Agaricomycetes</taxon>
        <taxon>Phallomycetidae</taxon>
        <taxon>Phallales</taxon>
        <taxon>Clathraceae</taxon>
        <taxon>Clathrus</taxon>
    </lineage>
</organism>
<evidence type="ECO:0000256" key="3">
    <source>
        <dbReference type="ARBA" id="ARBA00023157"/>
    </source>
</evidence>
<keyword evidence="2" id="KW-0186">Copper</keyword>
<dbReference type="AlphaFoldDB" id="A0AAV5A6N3"/>
<evidence type="ECO:0000256" key="4">
    <source>
        <dbReference type="ARBA" id="ARBA00023180"/>
    </source>
</evidence>
<keyword evidence="11" id="KW-1185">Reference proteome</keyword>
<evidence type="ECO:0000313" key="10">
    <source>
        <dbReference type="EMBL" id="GJJ10289.1"/>
    </source>
</evidence>
<evidence type="ECO:0000259" key="8">
    <source>
        <dbReference type="Pfam" id="PF07731"/>
    </source>
</evidence>
<dbReference type="SUPFAM" id="SSF49503">
    <property type="entry name" value="Cupredoxins"/>
    <property type="match status" value="3"/>
</dbReference>
<dbReference type="PANTHER" id="PTHR11709:SF511">
    <property type="entry name" value="LACCASE"/>
    <property type="match status" value="1"/>
</dbReference>
<feature type="region of interest" description="Disordered" evidence="5">
    <location>
        <begin position="424"/>
        <end position="447"/>
    </location>
</feature>
<gene>
    <name evidence="10" type="ORF">Clacol_004515</name>
</gene>
<dbReference type="InterPro" id="IPR045087">
    <property type="entry name" value="Cu-oxidase_fam"/>
</dbReference>
<evidence type="ECO:0000256" key="1">
    <source>
        <dbReference type="ARBA" id="ARBA00010609"/>
    </source>
</evidence>
<dbReference type="Proteomes" id="UP001050691">
    <property type="component" value="Unassembled WGS sequence"/>
</dbReference>
<dbReference type="PANTHER" id="PTHR11709">
    <property type="entry name" value="MULTI-COPPER OXIDASE"/>
    <property type="match status" value="1"/>
</dbReference>
<dbReference type="GO" id="GO:0005507">
    <property type="term" value="F:copper ion binding"/>
    <property type="evidence" value="ECO:0007669"/>
    <property type="project" value="InterPro"/>
</dbReference>
<protein>
    <recommendedName>
        <fullName evidence="12">Laccase</fullName>
    </recommendedName>
</protein>
<dbReference type="GO" id="GO:0016491">
    <property type="term" value="F:oxidoreductase activity"/>
    <property type="evidence" value="ECO:0007669"/>
    <property type="project" value="InterPro"/>
</dbReference>
<accession>A0AAV5A6N3</accession>
<dbReference type="InterPro" id="IPR008972">
    <property type="entry name" value="Cupredoxin"/>
</dbReference>